<name>U6L4G1_EIMTE</name>
<feature type="compositionally biased region" description="Low complexity" evidence="2">
    <location>
        <begin position="279"/>
        <end position="290"/>
    </location>
</feature>
<evidence type="ECO:0000313" key="5">
    <source>
        <dbReference type="EMBL" id="CDJ45302.1"/>
    </source>
</evidence>
<organism evidence="5 6">
    <name type="scientific">Eimeria tenella</name>
    <name type="common">Coccidian parasite</name>
    <dbReference type="NCBI Taxonomy" id="5802"/>
    <lineage>
        <taxon>Eukaryota</taxon>
        <taxon>Sar</taxon>
        <taxon>Alveolata</taxon>
        <taxon>Apicomplexa</taxon>
        <taxon>Conoidasida</taxon>
        <taxon>Coccidia</taxon>
        <taxon>Eucoccidiorida</taxon>
        <taxon>Eimeriorina</taxon>
        <taxon>Eimeriidae</taxon>
        <taxon>Eimeria</taxon>
    </lineage>
</organism>
<dbReference type="EMBL" id="HG678156">
    <property type="protein sequence ID" value="CDJ45302.1"/>
    <property type="molecule type" value="Genomic_DNA"/>
</dbReference>
<dbReference type="VEuPathDB" id="ToxoDB:ETH_00013740"/>
<dbReference type="PANTHER" id="PTHR43690:SF18">
    <property type="entry name" value="INSULIN-DEGRADING ENZYME-RELATED"/>
    <property type="match status" value="1"/>
</dbReference>
<protein>
    <recommendedName>
        <fullName evidence="4">Peptidase M16 C-terminal domain-containing protein</fullName>
    </recommendedName>
</protein>
<evidence type="ECO:0000256" key="1">
    <source>
        <dbReference type="ARBA" id="ARBA00022723"/>
    </source>
</evidence>
<keyword evidence="1" id="KW-0479">Metal-binding</keyword>
<keyword evidence="6" id="KW-1185">Reference proteome</keyword>
<dbReference type="VEuPathDB" id="ToxoDB:ETH2_0307800"/>
<dbReference type="Gene3D" id="3.30.830.10">
    <property type="entry name" value="Metalloenzyme, LuxS/M16 peptidase-like"/>
    <property type="match status" value="3"/>
</dbReference>
<dbReference type="GeneID" id="25251912"/>
<dbReference type="GO" id="GO:0046872">
    <property type="term" value="F:metal ion binding"/>
    <property type="evidence" value="ECO:0007669"/>
    <property type="project" value="UniProtKB-KW"/>
</dbReference>
<feature type="domain" description="Peptidase M16 C-terminal" evidence="4">
    <location>
        <begin position="51"/>
        <end position="132"/>
    </location>
</feature>
<gene>
    <name evidence="5" type="ORF">ETH_00013740</name>
</gene>
<feature type="region of interest" description="Disordered" evidence="2">
    <location>
        <begin position="213"/>
        <end position="295"/>
    </location>
</feature>
<dbReference type="PANTHER" id="PTHR43690">
    <property type="entry name" value="NARDILYSIN"/>
    <property type="match status" value="1"/>
</dbReference>
<dbReference type="RefSeq" id="XP_013236048.1">
    <property type="nucleotide sequence ID" value="XM_013380594.1"/>
</dbReference>
<evidence type="ECO:0000256" key="3">
    <source>
        <dbReference type="SAM" id="SignalP"/>
    </source>
</evidence>
<dbReference type="SUPFAM" id="SSF63411">
    <property type="entry name" value="LuxS/MPP-like metallohydrolase"/>
    <property type="match status" value="3"/>
</dbReference>
<accession>U6L4G1</accession>
<dbReference type="Pfam" id="PF05193">
    <property type="entry name" value="Peptidase_M16_C"/>
    <property type="match status" value="1"/>
</dbReference>
<feature type="signal peptide" evidence="3">
    <location>
        <begin position="1"/>
        <end position="15"/>
    </location>
</feature>
<evidence type="ECO:0000256" key="2">
    <source>
        <dbReference type="SAM" id="MobiDB-lite"/>
    </source>
</evidence>
<reference evidence="5" key="1">
    <citation type="submission" date="2013-10" db="EMBL/GenBank/DDBJ databases">
        <title>Genomic analysis of the causative agents of coccidiosis in chickens.</title>
        <authorList>
            <person name="Reid A.J."/>
            <person name="Blake D."/>
            <person name="Billington K."/>
            <person name="Browne H."/>
            <person name="Dunn M."/>
            <person name="Hung S."/>
            <person name="Kawahara F."/>
            <person name="Miranda-Saavedra D."/>
            <person name="Mourier T."/>
            <person name="Nagra H."/>
            <person name="Otto T.D."/>
            <person name="Rawlings N."/>
            <person name="Sanchez A."/>
            <person name="Sanders M."/>
            <person name="Subramaniam C."/>
            <person name="Tay Y."/>
            <person name="Dear P."/>
            <person name="Doerig C."/>
            <person name="Gruber A."/>
            <person name="Parkinson J."/>
            <person name="Shirley M."/>
            <person name="Wan K.L."/>
            <person name="Berriman M."/>
            <person name="Tomley F."/>
            <person name="Pain A."/>
        </authorList>
    </citation>
    <scope>NUCLEOTIDE SEQUENCE [LARGE SCALE GENOMIC DNA]</scope>
    <source>
        <strain evidence="5">Houghton</strain>
    </source>
</reference>
<dbReference type="InterPro" id="IPR050626">
    <property type="entry name" value="Peptidase_M16"/>
</dbReference>
<dbReference type="InterPro" id="IPR007863">
    <property type="entry name" value="Peptidase_M16_C"/>
</dbReference>
<evidence type="ECO:0000313" key="6">
    <source>
        <dbReference type="Proteomes" id="UP000030747"/>
    </source>
</evidence>
<dbReference type="InterPro" id="IPR011249">
    <property type="entry name" value="Metalloenz_LuxS/M16"/>
</dbReference>
<dbReference type="Proteomes" id="UP000030747">
    <property type="component" value="Unassembled WGS sequence"/>
</dbReference>
<proteinExistence type="predicted"/>
<sequence>MFLFAAGVTLRLVAAHGWRPRLAIFWAAPACSSSSSSSSSSCSCSSSRAAEQQCPPSSLLLHLLEHPMPGGLMDTLIRKGLIYEGFALSHATSRSFILGLYLKLTAAGQQQSAAVLQLVRRFVLLLQQQIDAAFISSHFEGLGALSRALWGALDPLDPLQQVTAAAEATLLLPSRPDIALNTGLCLQPLQQQQQLAAVKQLLHALVNGKQVTVFLGPQGPPGGPQGPGGPQQGQQGASQGAPLAATGSPAASGGAPYEEAAVAEEGGPQEAAAAEDRGPTAAGGPPAAAGGAPGALRELPEYGVQYYVEPTEEAAAAAAATEAAATGTAAAATAADDVGDEGSSLGAPLSVPGPLACKVPEEGPVKPHPVPAVCAAAAAAATQLPSLGAFSPAAAAAAAAAAAGGPPGPCVLLADENLTILWHNGAPFGKPLVRASVRARVAAAAATAANDAFAKMFVSIFSKKIKSKLSHFHGCGVELLVAFTAGSLVFEIQASQQQQQQQQRQHSSSSSSSTAAAAAAAAAAVAAAAAAAAPAAATALSPMFEEIFKGVGEAFQQTLENITETEFEQALQELLEETQDFAASSAYELALDLSLSLLRQSRFSQFDLLQQLQQLQQQQQQQQQGGGFAAFKAFLSSSFTRTAVDCFIMGDVAAAAAKDLALQFVQQIRSSTIPYEEAAAAKTARLGGDVELVLKNPIPGDSNSVYLSLFVFEGPDVLQQLLLAAAAQLLREPFFEELRTENKDGYVAAAELLQLAPAAAIATIVQTSSRGLPPSCLLGSFALRSRK</sequence>
<keyword evidence="3" id="KW-0732">Signal</keyword>
<dbReference type="AlphaFoldDB" id="U6L4G1"/>
<evidence type="ECO:0000259" key="4">
    <source>
        <dbReference type="Pfam" id="PF05193"/>
    </source>
</evidence>
<reference evidence="5" key="2">
    <citation type="submission" date="2013-10" db="EMBL/GenBank/DDBJ databases">
        <authorList>
            <person name="Aslett M."/>
        </authorList>
    </citation>
    <scope>NUCLEOTIDE SEQUENCE [LARGE SCALE GENOMIC DNA]</scope>
    <source>
        <strain evidence="5">Houghton</strain>
    </source>
</reference>
<feature type="chain" id="PRO_5012994663" description="Peptidase M16 C-terminal domain-containing protein" evidence="3">
    <location>
        <begin position="16"/>
        <end position="787"/>
    </location>
</feature>
<dbReference type="OrthoDB" id="354550at2759"/>
<feature type="compositionally biased region" description="Low complexity" evidence="2">
    <location>
        <begin position="232"/>
        <end position="272"/>
    </location>
</feature>